<dbReference type="Pfam" id="PF13520">
    <property type="entry name" value="AA_permease_2"/>
    <property type="match status" value="1"/>
</dbReference>
<keyword evidence="2 5" id="KW-0812">Transmembrane</keyword>
<dbReference type="PANTHER" id="PTHR11785">
    <property type="entry name" value="AMINO ACID TRANSPORTER"/>
    <property type="match status" value="1"/>
</dbReference>
<feature type="transmembrane region" description="Helical" evidence="5">
    <location>
        <begin position="40"/>
        <end position="62"/>
    </location>
</feature>
<dbReference type="Proteomes" id="UP000000528">
    <property type="component" value="Chromosome"/>
</dbReference>
<dbReference type="HOGENOM" id="CLU_024309_0_0_14"/>
<dbReference type="PIRSF" id="PIRSF006060">
    <property type="entry name" value="AA_transporter"/>
    <property type="match status" value="1"/>
</dbReference>
<dbReference type="GO" id="GO:0016020">
    <property type="term" value="C:membrane"/>
    <property type="evidence" value="ECO:0007669"/>
    <property type="project" value="UniProtKB-SubCell"/>
</dbReference>
<feature type="transmembrane region" description="Helical" evidence="5">
    <location>
        <begin position="235"/>
        <end position="260"/>
    </location>
</feature>
<dbReference type="Gene3D" id="1.20.1740.10">
    <property type="entry name" value="Amino acid/polyamine transporter I"/>
    <property type="match status" value="1"/>
</dbReference>
<dbReference type="GO" id="GO:0015179">
    <property type="term" value="F:L-amino acid transmembrane transporter activity"/>
    <property type="evidence" value="ECO:0007669"/>
    <property type="project" value="TreeGrafter"/>
</dbReference>
<name>Q98PQ8_MYCPU</name>
<organism evidence="7">
    <name type="scientific">Mycoplasmopsis pulmonis (strain UAB CTIP)</name>
    <name type="common">Mycoplasma pulmonis</name>
    <dbReference type="NCBI Taxonomy" id="272635"/>
    <lineage>
        <taxon>Bacteria</taxon>
        <taxon>Bacillati</taxon>
        <taxon>Mycoplasmatota</taxon>
        <taxon>Mycoplasmoidales</taxon>
        <taxon>Metamycoplasmataceae</taxon>
        <taxon>Mycoplasmopsis</taxon>
    </lineage>
</organism>
<dbReference type="AlphaFoldDB" id="Q98PQ8"/>
<keyword evidence="3 5" id="KW-1133">Transmembrane helix</keyword>
<reference evidence="6 7" key="1">
    <citation type="journal article" date="2001" name="Nucleic Acids Res.">
        <title>The complete genome sequence of the murine respiratory pathogen Mycoplasma pulmonis.</title>
        <authorList>
            <person name="Chambaud I."/>
            <person name="Heilig R."/>
            <person name="Ferris S."/>
            <person name="Barbe V."/>
            <person name="Samson D."/>
            <person name="Galisson F."/>
            <person name="Moszer I."/>
            <person name="Dybvig K."/>
            <person name="Wroblewski H."/>
            <person name="Viari A."/>
            <person name="Rocha E.P.C."/>
            <person name="Blanchard A."/>
        </authorList>
    </citation>
    <scope>NUCLEOTIDE SEQUENCE [LARGE SCALE GENOMIC DNA]</scope>
    <source>
        <strain evidence="6 7">UAB CTIP</strain>
    </source>
</reference>
<protein>
    <submittedName>
        <fullName evidence="6">AMINO ACID PERMEASE</fullName>
    </submittedName>
</protein>
<dbReference type="PIR" id="E90594">
    <property type="entry name" value="E90594"/>
</dbReference>
<feature type="transmembrane region" description="Helical" evidence="5">
    <location>
        <begin position="7"/>
        <end position="28"/>
    </location>
</feature>
<comment type="subcellular location">
    <subcellularLocation>
        <location evidence="1">Membrane</location>
        <topology evidence="1">Multi-pass membrane protein</topology>
    </subcellularLocation>
</comment>
<feature type="transmembrane region" description="Helical" evidence="5">
    <location>
        <begin position="470"/>
        <end position="488"/>
    </location>
</feature>
<dbReference type="InterPro" id="IPR050598">
    <property type="entry name" value="AminoAcid_Transporter"/>
</dbReference>
<keyword evidence="4 5" id="KW-0472">Membrane</keyword>
<dbReference type="STRING" id="272635.gene:17577268"/>
<dbReference type="PANTHER" id="PTHR11785:SF512">
    <property type="entry name" value="SOBREMESA, ISOFORM B"/>
    <property type="match status" value="1"/>
</dbReference>
<evidence type="ECO:0000256" key="4">
    <source>
        <dbReference type="ARBA" id="ARBA00023136"/>
    </source>
</evidence>
<evidence type="ECO:0000256" key="1">
    <source>
        <dbReference type="ARBA" id="ARBA00004141"/>
    </source>
</evidence>
<dbReference type="EMBL" id="AL445565">
    <property type="protein sequence ID" value="CAC13834.1"/>
    <property type="molecule type" value="Genomic_DNA"/>
</dbReference>
<dbReference type="BioCyc" id="MPUL272635:G1GT6-669-MONOMER"/>
<evidence type="ECO:0000256" key="5">
    <source>
        <dbReference type="SAM" id="Phobius"/>
    </source>
</evidence>
<feature type="transmembrane region" description="Helical" evidence="5">
    <location>
        <begin position="158"/>
        <end position="177"/>
    </location>
</feature>
<feature type="transmembrane region" description="Helical" evidence="5">
    <location>
        <begin position="280"/>
        <end position="301"/>
    </location>
</feature>
<evidence type="ECO:0000256" key="2">
    <source>
        <dbReference type="ARBA" id="ARBA00022692"/>
    </source>
</evidence>
<feature type="transmembrane region" description="Helical" evidence="5">
    <location>
        <begin position="434"/>
        <end position="458"/>
    </location>
</feature>
<evidence type="ECO:0000313" key="7">
    <source>
        <dbReference type="Proteomes" id="UP000000528"/>
    </source>
</evidence>
<feature type="transmembrane region" description="Helical" evidence="5">
    <location>
        <begin position="125"/>
        <end position="146"/>
    </location>
</feature>
<proteinExistence type="predicted"/>
<feature type="transmembrane region" description="Helical" evidence="5">
    <location>
        <begin position="392"/>
        <end position="414"/>
    </location>
</feature>
<dbReference type="eggNOG" id="COG0531">
    <property type="taxonomic scope" value="Bacteria"/>
</dbReference>
<gene>
    <name evidence="6" type="ordered locus">MYPU_6610</name>
</gene>
<dbReference type="InterPro" id="IPR002293">
    <property type="entry name" value="AA/rel_permease1"/>
</dbReference>
<feature type="transmembrane region" description="Helical" evidence="5">
    <location>
        <begin position="96"/>
        <end position="119"/>
    </location>
</feature>
<accession>Q98PQ8</accession>
<evidence type="ECO:0000313" key="6">
    <source>
        <dbReference type="EMBL" id="CAC13834.1"/>
    </source>
</evidence>
<feature type="transmembrane region" description="Helical" evidence="5">
    <location>
        <begin position="197"/>
        <end position="214"/>
    </location>
</feature>
<keyword evidence="7" id="KW-1185">Reference proteome</keyword>
<sequence>MKKVKQFSYLSVIIFVVGSTIGAGIFFKNRELLRMAHGELAFVLSAWFVSLIGIIAMGLAIVELFSAQKTNKGTLEWTLLFSPKWFHKASLNYQKWFFIPVSLFTMTIYVTSSFVDVGVSLKNGWLVLLFAFLIFLFFMVINLISIKIGEVAQWITTIVKVVPLFVLPVIAFVFADLELGNTFLQKQIKPEVGITGMSKWLIIIAGLPAITFAYDNFYAISNIKEELSPKAEKKIGMAIVIGLAIITVIYMLITVAFNYGSNDGTINTISFLEKPENARLFAFFNSCIAIGILGIINSLALSSPYQLRGLYEQGEANEFRFLHKFIYKIILKQEVDVKNRKQTLFVSWIYLFLSSTLFFIVFGLIAILAYRIDTWDLGQYGTGTYLYSFVDVLTNYSSFLLFSIITVTILGALINRKTKKIKTAKKKYFIPTAIVTIVFFFSTFAYIFVVSVANIFILEGKDQQSSIIKLVILLIILLVSIIPALISVRKESKLNKNNLKENYISTKN</sequence>
<evidence type="ECO:0000256" key="3">
    <source>
        <dbReference type="ARBA" id="ARBA00022989"/>
    </source>
</evidence>
<dbReference type="RefSeq" id="WP_010925462.1">
    <property type="nucleotide sequence ID" value="NC_002771.1"/>
</dbReference>
<dbReference type="KEGG" id="mpu:MYPU_6610"/>
<feature type="transmembrane region" description="Helical" evidence="5">
    <location>
        <begin position="348"/>
        <end position="372"/>
    </location>
</feature>